<dbReference type="Proteomes" id="UP001642540">
    <property type="component" value="Unassembled WGS sequence"/>
</dbReference>
<dbReference type="PIRSF" id="PIRSF000137">
    <property type="entry name" value="Alcohol_oxidase"/>
    <property type="match status" value="1"/>
</dbReference>
<evidence type="ECO:0000256" key="3">
    <source>
        <dbReference type="ARBA" id="ARBA00022630"/>
    </source>
</evidence>
<dbReference type="Gene3D" id="3.30.560.10">
    <property type="entry name" value="Glucose Oxidase, domain 3"/>
    <property type="match status" value="1"/>
</dbReference>
<dbReference type="InterPro" id="IPR012132">
    <property type="entry name" value="GMC_OxRdtase"/>
</dbReference>
<feature type="transmembrane region" description="Helical" evidence="6">
    <location>
        <begin position="7"/>
        <end position="27"/>
    </location>
</feature>
<sequence>MWYYIRIVFLVIFIGGLPVWIRILSFWNRSSDYIQTFIVPDPSNDVYDFIVVGSGSAGCAISNSLSKHNKVLLIEAGGDPIALHKIPGIAYEILNNPDVDWMYETVPQKAAGFGLKEQKVLYPRGKGLGGSSNLNYMFYLRGNALDYENWANITKDDTWRYENVLPFFKKSLVYNGVFWDSNLEKHYGQSQYGNLYVEARKYSPLREEFINAGKELGYDEIDANADQRTGFGDVEASIRNGSRWGAYRAFIEPLLNEENLKIARYSQATKIKIDKTNRATGVFYVQHGQIKFAKAKKEIIISTGAVDSPKLLMLSGIGPRKHLESLGIKVKVASEHMGQNLQDHTAVALMPVTIDKQISLMPLRDFTLNEVMKYWINGTGVFTNPSAAGAQAFISSSTVKKKGVDWPDLQLYMFAAGNSPTTVEDCSRVQGFNETVLRPFLEPILGKDGFFIVTTLVRPHGRGEITLRDKNPFSPPVINSRLLEDSRDAKVLVEGIKLALRLVEETNSLQGLGAKLHKTSFSQCDHHKWKSDGYWECYIRHFSISLYHPTSTCSMGKVVDSKLRVNGVRGLRVADASIMPVIINANTNAPAIMIGEKAADFVRDYWASQYEVCPFNSILMSDAVTKCFYTRLT</sequence>
<evidence type="ECO:0000256" key="6">
    <source>
        <dbReference type="SAM" id="Phobius"/>
    </source>
</evidence>
<dbReference type="InterPro" id="IPR007867">
    <property type="entry name" value="GMC_OxRtase_C"/>
</dbReference>
<dbReference type="PANTHER" id="PTHR11552">
    <property type="entry name" value="GLUCOSE-METHANOL-CHOLINE GMC OXIDOREDUCTASE"/>
    <property type="match status" value="1"/>
</dbReference>
<dbReference type="SUPFAM" id="SSF51905">
    <property type="entry name" value="FAD/NAD(P)-binding domain"/>
    <property type="match status" value="1"/>
</dbReference>
<comment type="caution">
    <text evidence="9">The sequence shown here is derived from an EMBL/GenBank/DDBJ whole genome shotgun (WGS) entry which is preliminary data.</text>
</comment>
<evidence type="ECO:0000256" key="2">
    <source>
        <dbReference type="ARBA" id="ARBA00010790"/>
    </source>
</evidence>
<dbReference type="Pfam" id="PF00732">
    <property type="entry name" value="GMC_oxred_N"/>
    <property type="match status" value="1"/>
</dbReference>
<feature type="domain" description="Glucose-methanol-choline oxidoreductase N-terminal" evidence="7">
    <location>
        <begin position="125"/>
        <end position="148"/>
    </location>
</feature>
<dbReference type="Gene3D" id="3.50.50.60">
    <property type="entry name" value="FAD/NAD(P)-binding domain"/>
    <property type="match status" value="1"/>
</dbReference>
<proteinExistence type="inferred from homology"/>
<evidence type="ECO:0000256" key="1">
    <source>
        <dbReference type="ARBA" id="ARBA00001974"/>
    </source>
</evidence>
<keyword evidence="6" id="KW-0472">Membrane</keyword>
<evidence type="ECO:0000313" key="10">
    <source>
        <dbReference type="Proteomes" id="UP001642540"/>
    </source>
</evidence>
<protein>
    <recommendedName>
        <fullName evidence="7 8">Glucose-methanol-choline oxidoreductase N-terminal domain-containing protein</fullName>
    </recommendedName>
</protein>
<keyword evidence="6" id="KW-0812">Transmembrane</keyword>
<gene>
    <name evidence="9" type="ORF">ODALV1_LOCUS7500</name>
</gene>
<feature type="domain" description="Glucose-methanol-choline oxidoreductase N-terminal" evidence="8">
    <location>
        <begin position="304"/>
        <end position="318"/>
    </location>
</feature>
<dbReference type="EMBL" id="CAXLJM020000024">
    <property type="protein sequence ID" value="CAL8089917.1"/>
    <property type="molecule type" value="Genomic_DNA"/>
</dbReference>
<dbReference type="InterPro" id="IPR036188">
    <property type="entry name" value="FAD/NAD-bd_sf"/>
</dbReference>
<evidence type="ECO:0000256" key="5">
    <source>
        <dbReference type="RuleBase" id="RU003968"/>
    </source>
</evidence>
<evidence type="ECO:0000256" key="4">
    <source>
        <dbReference type="ARBA" id="ARBA00022827"/>
    </source>
</evidence>
<evidence type="ECO:0000313" key="9">
    <source>
        <dbReference type="EMBL" id="CAL8089917.1"/>
    </source>
</evidence>
<keyword evidence="10" id="KW-1185">Reference proteome</keyword>
<keyword evidence="3 5" id="KW-0285">Flavoprotein</keyword>
<comment type="cofactor">
    <cofactor evidence="1">
        <name>FAD</name>
        <dbReference type="ChEBI" id="CHEBI:57692"/>
    </cofactor>
</comment>
<comment type="similarity">
    <text evidence="2 5">Belongs to the GMC oxidoreductase family.</text>
</comment>
<evidence type="ECO:0000259" key="8">
    <source>
        <dbReference type="PROSITE" id="PS00624"/>
    </source>
</evidence>
<dbReference type="Pfam" id="PF05199">
    <property type="entry name" value="GMC_oxred_C"/>
    <property type="match status" value="1"/>
</dbReference>
<keyword evidence="6" id="KW-1133">Transmembrane helix</keyword>
<dbReference type="SUPFAM" id="SSF54373">
    <property type="entry name" value="FAD-linked reductases, C-terminal domain"/>
    <property type="match status" value="1"/>
</dbReference>
<dbReference type="PANTHER" id="PTHR11552:SF147">
    <property type="entry name" value="CHOLINE DEHYDROGENASE, MITOCHONDRIAL"/>
    <property type="match status" value="1"/>
</dbReference>
<accession>A0ABP1Q5G6</accession>
<evidence type="ECO:0000259" key="7">
    <source>
        <dbReference type="PROSITE" id="PS00623"/>
    </source>
</evidence>
<name>A0ABP1Q5G6_9HEXA</name>
<reference evidence="9 10" key="1">
    <citation type="submission" date="2024-08" db="EMBL/GenBank/DDBJ databases">
        <authorList>
            <person name="Cucini C."/>
            <person name="Frati F."/>
        </authorList>
    </citation>
    <scope>NUCLEOTIDE SEQUENCE [LARGE SCALE GENOMIC DNA]</scope>
</reference>
<dbReference type="PROSITE" id="PS00623">
    <property type="entry name" value="GMC_OXRED_1"/>
    <property type="match status" value="1"/>
</dbReference>
<organism evidence="9 10">
    <name type="scientific">Orchesella dallaii</name>
    <dbReference type="NCBI Taxonomy" id="48710"/>
    <lineage>
        <taxon>Eukaryota</taxon>
        <taxon>Metazoa</taxon>
        <taxon>Ecdysozoa</taxon>
        <taxon>Arthropoda</taxon>
        <taxon>Hexapoda</taxon>
        <taxon>Collembola</taxon>
        <taxon>Entomobryomorpha</taxon>
        <taxon>Entomobryoidea</taxon>
        <taxon>Orchesellidae</taxon>
        <taxon>Orchesellinae</taxon>
        <taxon>Orchesella</taxon>
    </lineage>
</organism>
<keyword evidence="4 5" id="KW-0274">FAD</keyword>
<dbReference type="PROSITE" id="PS00624">
    <property type="entry name" value="GMC_OXRED_2"/>
    <property type="match status" value="1"/>
</dbReference>
<dbReference type="InterPro" id="IPR000172">
    <property type="entry name" value="GMC_OxRdtase_N"/>
</dbReference>